<proteinExistence type="predicted"/>
<evidence type="ECO:0000256" key="4">
    <source>
        <dbReference type="ARBA" id="ARBA00022989"/>
    </source>
</evidence>
<comment type="subcellular location">
    <subcellularLocation>
        <location evidence="1">Membrane</location>
        <topology evidence="1">Single-pass type I membrane protein</topology>
    </subcellularLocation>
</comment>
<dbReference type="EMBL" id="JAGEUA010000004">
    <property type="protein sequence ID" value="KAL0985659.1"/>
    <property type="molecule type" value="Genomic_DNA"/>
</dbReference>
<accession>A0ABD0X352</accession>
<evidence type="ECO:0000256" key="10">
    <source>
        <dbReference type="SAM" id="SignalP"/>
    </source>
</evidence>
<evidence type="ECO:0000256" key="6">
    <source>
        <dbReference type="ARBA" id="ARBA00023157"/>
    </source>
</evidence>
<name>A0ABD0X352_UMBPY</name>
<evidence type="ECO:0000256" key="3">
    <source>
        <dbReference type="ARBA" id="ARBA00022729"/>
    </source>
</evidence>
<keyword evidence="8" id="KW-0393">Immunoglobulin domain</keyword>
<keyword evidence="12" id="KW-1185">Reference proteome</keyword>
<dbReference type="PANTHER" id="PTHR11494">
    <property type="entry name" value="CYTOTOXIC T-LYMPHOCYTE PROTEIN"/>
    <property type="match status" value="1"/>
</dbReference>
<gene>
    <name evidence="11" type="ORF">UPYG_G00160100</name>
</gene>
<dbReference type="AlphaFoldDB" id="A0ABD0X352"/>
<keyword evidence="5 9" id="KW-0472">Membrane</keyword>
<keyword evidence="7" id="KW-0325">Glycoprotein</keyword>
<feature type="transmembrane region" description="Helical" evidence="9">
    <location>
        <begin position="165"/>
        <end position="192"/>
    </location>
</feature>
<keyword evidence="4 9" id="KW-1133">Transmembrane helix</keyword>
<reference evidence="11 12" key="1">
    <citation type="submission" date="2024-06" db="EMBL/GenBank/DDBJ databases">
        <authorList>
            <person name="Pan Q."/>
            <person name="Wen M."/>
            <person name="Jouanno E."/>
            <person name="Zahm M."/>
            <person name="Klopp C."/>
            <person name="Cabau C."/>
            <person name="Louis A."/>
            <person name="Berthelot C."/>
            <person name="Parey E."/>
            <person name="Roest Crollius H."/>
            <person name="Montfort J."/>
            <person name="Robinson-Rechavi M."/>
            <person name="Bouchez O."/>
            <person name="Lampietro C."/>
            <person name="Lopez Roques C."/>
            <person name="Donnadieu C."/>
            <person name="Postlethwait J."/>
            <person name="Bobe J."/>
            <person name="Verreycken H."/>
            <person name="Guiguen Y."/>
        </authorList>
    </citation>
    <scope>NUCLEOTIDE SEQUENCE [LARGE SCALE GENOMIC DNA]</scope>
    <source>
        <strain evidence="11">Up_M1</strain>
        <tissue evidence="11">Testis</tissue>
    </source>
</reference>
<evidence type="ECO:0000256" key="7">
    <source>
        <dbReference type="ARBA" id="ARBA00023180"/>
    </source>
</evidence>
<comment type="caution">
    <text evidence="11">The sequence shown here is derived from an EMBL/GenBank/DDBJ whole genome shotgun (WGS) entry which is preliminary data.</text>
</comment>
<evidence type="ECO:0000256" key="9">
    <source>
        <dbReference type="SAM" id="Phobius"/>
    </source>
</evidence>
<keyword evidence="3 10" id="KW-0732">Signal</keyword>
<dbReference type="Proteomes" id="UP001557470">
    <property type="component" value="Unassembled WGS sequence"/>
</dbReference>
<evidence type="ECO:0000256" key="1">
    <source>
        <dbReference type="ARBA" id="ARBA00004479"/>
    </source>
</evidence>
<feature type="chain" id="PRO_5044862524" evidence="10">
    <location>
        <begin position="23"/>
        <end position="220"/>
    </location>
</feature>
<evidence type="ECO:0000256" key="8">
    <source>
        <dbReference type="ARBA" id="ARBA00023319"/>
    </source>
</evidence>
<evidence type="ECO:0000256" key="5">
    <source>
        <dbReference type="ARBA" id="ARBA00023136"/>
    </source>
</evidence>
<feature type="signal peptide" evidence="10">
    <location>
        <begin position="1"/>
        <end position="22"/>
    </location>
</feature>
<organism evidence="11 12">
    <name type="scientific">Umbra pygmaea</name>
    <name type="common">Eastern mudminnow</name>
    <dbReference type="NCBI Taxonomy" id="75934"/>
    <lineage>
        <taxon>Eukaryota</taxon>
        <taxon>Metazoa</taxon>
        <taxon>Chordata</taxon>
        <taxon>Craniata</taxon>
        <taxon>Vertebrata</taxon>
        <taxon>Euteleostomi</taxon>
        <taxon>Actinopterygii</taxon>
        <taxon>Neopterygii</taxon>
        <taxon>Teleostei</taxon>
        <taxon>Protacanthopterygii</taxon>
        <taxon>Esociformes</taxon>
        <taxon>Umbridae</taxon>
        <taxon>Umbra</taxon>
    </lineage>
</organism>
<evidence type="ECO:0000313" key="12">
    <source>
        <dbReference type="Proteomes" id="UP001557470"/>
    </source>
</evidence>
<dbReference type="GO" id="GO:0016020">
    <property type="term" value="C:membrane"/>
    <property type="evidence" value="ECO:0007669"/>
    <property type="project" value="UniProtKB-SubCell"/>
</dbReference>
<protein>
    <submittedName>
        <fullName evidence="11">Uncharacterized protein</fullName>
    </submittedName>
</protein>
<keyword evidence="2 9" id="KW-0812">Transmembrane</keyword>
<sequence length="220" mass="25475">MEDHLWMTLMVFTFCLPVQIFTQQLHTTNCIGIPLSIQLETLHSQVFIACPNMTGAQVRFHLLGSVSQSIRTIHTTMLQNQNPNQTRKYQLESRTHFHPSERSHNQSLPNRYELMFNGTGSYACKAQRLWPPPYEEDIIHTLLIEEKQCLNHQVITDRGEVPEGLFLWLTLCGCSVLFLYSTIITIITIVILKKQKKIMCEQNIYMNTTTGEMRAPKRAH</sequence>
<keyword evidence="6" id="KW-1015">Disulfide bond</keyword>
<evidence type="ECO:0000256" key="2">
    <source>
        <dbReference type="ARBA" id="ARBA00022692"/>
    </source>
</evidence>
<dbReference type="PANTHER" id="PTHR11494:SF8">
    <property type="entry name" value="CYTOTOXIC T-LYMPHOCYTE PROTEIN 4"/>
    <property type="match status" value="1"/>
</dbReference>
<dbReference type="InterPro" id="IPR040216">
    <property type="entry name" value="CTLA4/CD28"/>
</dbReference>
<evidence type="ECO:0000313" key="11">
    <source>
        <dbReference type="EMBL" id="KAL0985659.1"/>
    </source>
</evidence>